<evidence type="ECO:0000256" key="1">
    <source>
        <dbReference type="SAM" id="MobiDB-lite"/>
    </source>
</evidence>
<dbReference type="Pfam" id="PF03640">
    <property type="entry name" value="Lipoprotein_15"/>
    <property type="match status" value="2"/>
</dbReference>
<keyword evidence="4" id="KW-1185">Reference proteome</keyword>
<dbReference type="RefSeq" id="WP_380123241.1">
    <property type="nucleotide sequence ID" value="NZ_JBHSIU010000054.1"/>
</dbReference>
<feature type="region of interest" description="Disordered" evidence="1">
    <location>
        <begin position="189"/>
        <end position="217"/>
    </location>
</feature>
<name>A0ABV9W5D2_9ACTN</name>
<dbReference type="EMBL" id="JBHSIU010000054">
    <property type="protein sequence ID" value="MFC5003882.1"/>
    <property type="molecule type" value="Genomic_DNA"/>
</dbReference>
<feature type="signal peptide" evidence="2">
    <location>
        <begin position="1"/>
        <end position="16"/>
    </location>
</feature>
<keyword evidence="2" id="KW-0732">Signal</keyword>
<organism evidence="3 4">
    <name type="scientific">Dactylosporangium cerinum</name>
    <dbReference type="NCBI Taxonomy" id="1434730"/>
    <lineage>
        <taxon>Bacteria</taxon>
        <taxon>Bacillati</taxon>
        <taxon>Actinomycetota</taxon>
        <taxon>Actinomycetes</taxon>
        <taxon>Micromonosporales</taxon>
        <taxon>Micromonosporaceae</taxon>
        <taxon>Dactylosporangium</taxon>
    </lineage>
</organism>
<evidence type="ECO:0000313" key="3">
    <source>
        <dbReference type="EMBL" id="MFC5003882.1"/>
    </source>
</evidence>
<evidence type="ECO:0008006" key="5">
    <source>
        <dbReference type="Google" id="ProtNLM"/>
    </source>
</evidence>
<dbReference type="PANTHER" id="PTHR39335:SF1">
    <property type="entry name" value="BLL4220 PROTEIN"/>
    <property type="match status" value="1"/>
</dbReference>
<reference evidence="4" key="1">
    <citation type="journal article" date="2019" name="Int. J. Syst. Evol. Microbiol.">
        <title>The Global Catalogue of Microorganisms (GCM) 10K type strain sequencing project: providing services to taxonomists for standard genome sequencing and annotation.</title>
        <authorList>
            <consortium name="The Broad Institute Genomics Platform"/>
            <consortium name="The Broad Institute Genome Sequencing Center for Infectious Disease"/>
            <person name="Wu L."/>
            <person name="Ma J."/>
        </authorList>
    </citation>
    <scope>NUCLEOTIDE SEQUENCE [LARGE SCALE GENOMIC DNA]</scope>
    <source>
        <strain evidence="4">CGMCC 4.7152</strain>
    </source>
</reference>
<evidence type="ECO:0000313" key="4">
    <source>
        <dbReference type="Proteomes" id="UP001595912"/>
    </source>
</evidence>
<feature type="compositionally biased region" description="Polar residues" evidence="1">
    <location>
        <begin position="207"/>
        <end position="217"/>
    </location>
</feature>
<dbReference type="Proteomes" id="UP001595912">
    <property type="component" value="Unassembled WGS sequence"/>
</dbReference>
<gene>
    <name evidence="3" type="ORF">ACFPIJ_39415</name>
</gene>
<protein>
    <recommendedName>
        <fullName evidence="5">Lipoprotein with Yx(FWY)xxD motif</fullName>
    </recommendedName>
</protein>
<feature type="compositionally biased region" description="Low complexity" evidence="1">
    <location>
        <begin position="191"/>
        <end position="203"/>
    </location>
</feature>
<proteinExistence type="predicted"/>
<comment type="caution">
    <text evidence="3">The sequence shown here is derived from an EMBL/GenBank/DDBJ whole genome shotgun (WGS) entry which is preliminary data.</text>
</comment>
<feature type="region of interest" description="Disordered" evidence="1">
    <location>
        <begin position="41"/>
        <end position="65"/>
    </location>
</feature>
<dbReference type="PANTHER" id="PTHR39335">
    <property type="entry name" value="BLL4220 PROTEIN"/>
    <property type="match status" value="1"/>
</dbReference>
<feature type="chain" id="PRO_5045298656" description="Lipoprotein with Yx(FWY)xxD motif" evidence="2">
    <location>
        <begin position="17"/>
        <end position="217"/>
    </location>
</feature>
<sequence>MAARRFIVTPAGCAVAAAALTGLTALTGCAPKGGYDTGQQQAPALANAEAGPTSAPPASTAPPQPLTESLKAVTIPKMGKVVVDQKGWVLYRFDKDTANPSKSACEAKCAQVWPPAITDGNPDLAGVDPAIVGTVIRGDGSRQITLAGWPVYRYIGDPKPGAWKGQNVGGTWFVVAPTGKKNLTCLPTPAPAAVTPPAASQAAGPPESTSTGNGYGY</sequence>
<evidence type="ECO:0000256" key="2">
    <source>
        <dbReference type="SAM" id="SignalP"/>
    </source>
</evidence>
<dbReference type="InterPro" id="IPR005297">
    <property type="entry name" value="Lipoprotein_repeat"/>
</dbReference>
<dbReference type="PROSITE" id="PS51257">
    <property type="entry name" value="PROKAR_LIPOPROTEIN"/>
    <property type="match status" value="1"/>
</dbReference>
<accession>A0ABV9W5D2</accession>
<feature type="compositionally biased region" description="Low complexity" evidence="1">
    <location>
        <begin position="48"/>
        <end position="58"/>
    </location>
</feature>